<accession>A0ABT4TTW4</accession>
<feature type="region of interest" description="Disordered" evidence="1">
    <location>
        <begin position="1"/>
        <end position="35"/>
    </location>
</feature>
<evidence type="ECO:0000256" key="1">
    <source>
        <dbReference type="SAM" id="MobiDB-lite"/>
    </source>
</evidence>
<keyword evidence="3" id="KW-1185">Reference proteome</keyword>
<dbReference type="Proteomes" id="UP001165685">
    <property type="component" value="Unassembled WGS sequence"/>
</dbReference>
<proteinExistence type="predicted"/>
<organism evidence="2 3">
    <name type="scientific">Nocardiopsis suaedae</name>
    <dbReference type="NCBI Taxonomy" id="3018444"/>
    <lineage>
        <taxon>Bacteria</taxon>
        <taxon>Bacillati</taxon>
        <taxon>Actinomycetota</taxon>
        <taxon>Actinomycetes</taxon>
        <taxon>Streptosporangiales</taxon>
        <taxon>Nocardiopsidaceae</taxon>
        <taxon>Nocardiopsis</taxon>
    </lineage>
</organism>
<name>A0ABT4TTW4_9ACTN</name>
<reference evidence="2" key="1">
    <citation type="submission" date="2023-01" db="EMBL/GenBank/DDBJ databases">
        <title>Draft genome sequence of Nocardiopsis sp. LSu2-4 isolated from halophytes.</title>
        <authorList>
            <person name="Duangmal K."/>
            <person name="Chantavorakit T."/>
        </authorList>
    </citation>
    <scope>NUCLEOTIDE SEQUENCE</scope>
    <source>
        <strain evidence="2">LSu2-4</strain>
    </source>
</reference>
<dbReference type="RefSeq" id="WP_270680750.1">
    <property type="nucleotide sequence ID" value="NZ_JAQFWP010000073.1"/>
</dbReference>
<gene>
    <name evidence="2" type="ORF">O4U47_26740</name>
</gene>
<evidence type="ECO:0000313" key="2">
    <source>
        <dbReference type="EMBL" id="MDA2808135.1"/>
    </source>
</evidence>
<protein>
    <submittedName>
        <fullName evidence="2">Uncharacterized protein</fullName>
    </submittedName>
</protein>
<dbReference type="EMBL" id="JAQFWP010000073">
    <property type="protein sequence ID" value="MDA2808135.1"/>
    <property type="molecule type" value="Genomic_DNA"/>
</dbReference>
<evidence type="ECO:0000313" key="3">
    <source>
        <dbReference type="Proteomes" id="UP001165685"/>
    </source>
</evidence>
<comment type="caution">
    <text evidence="2">The sequence shown here is derived from an EMBL/GenBank/DDBJ whole genome shotgun (WGS) entry which is preliminary data.</text>
</comment>
<sequence>MAMSGGDGDAHGPARVLEPGAAAPEGAVDAGHRPPPARVRALAADGAPVLVRCEADDPAASAALVALYAWLGARLFTSAHPRAARQALDMARTVRGGRAPAAVRRGLA</sequence>